<dbReference type="Gene3D" id="3.30.160.270">
    <property type="match status" value="1"/>
</dbReference>
<dbReference type="GO" id="GO:0009098">
    <property type="term" value="P:L-leucine biosynthetic process"/>
    <property type="evidence" value="ECO:0007669"/>
    <property type="project" value="InterPro"/>
</dbReference>
<dbReference type="AlphaFoldDB" id="X1LAL7"/>
<evidence type="ECO:0000256" key="1">
    <source>
        <dbReference type="ARBA" id="ARBA00022679"/>
    </source>
</evidence>
<dbReference type="EMBL" id="BARV01008315">
    <property type="protein sequence ID" value="GAI02906.1"/>
    <property type="molecule type" value="Genomic_DNA"/>
</dbReference>
<sequence length="48" mass="5089">GKRVVTGRASSTDIIEASVKAYLNGINKLAGRRAGDTDSKKKKAGRSR</sequence>
<gene>
    <name evidence="3" type="ORF">S06H3_16752</name>
</gene>
<organism evidence="3">
    <name type="scientific">marine sediment metagenome</name>
    <dbReference type="NCBI Taxonomy" id="412755"/>
    <lineage>
        <taxon>unclassified sequences</taxon>
        <taxon>metagenomes</taxon>
        <taxon>ecological metagenomes</taxon>
    </lineage>
</organism>
<dbReference type="InterPro" id="IPR036230">
    <property type="entry name" value="LeuA_allosteric_dom_sf"/>
</dbReference>
<dbReference type="Pfam" id="PF08502">
    <property type="entry name" value="LeuA_dimer"/>
    <property type="match status" value="1"/>
</dbReference>
<keyword evidence="1" id="KW-0808">Transferase</keyword>
<name>X1LAL7_9ZZZZ</name>
<proteinExistence type="predicted"/>
<dbReference type="SUPFAM" id="SSF110921">
    <property type="entry name" value="2-isopropylmalate synthase LeuA, allosteric (dimerisation) domain"/>
    <property type="match status" value="1"/>
</dbReference>
<comment type="caution">
    <text evidence="3">The sequence shown here is derived from an EMBL/GenBank/DDBJ whole genome shotgun (WGS) entry which is preliminary data.</text>
</comment>
<evidence type="ECO:0000259" key="2">
    <source>
        <dbReference type="Pfam" id="PF08502"/>
    </source>
</evidence>
<dbReference type="GO" id="GO:0003852">
    <property type="term" value="F:2-isopropylmalate synthase activity"/>
    <property type="evidence" value="ECO:0007669"/>
    <property type="project" value="InterPro"/>
</dbReference>
<dbReference type="InterPro" id="IPR013709">
    <property type="entry name" value="2-isopropylmalate_synth_dimer"/>
</dbReference>
<feature type="non-terminal residue" evidence="3">
    <location>
        <position position="1"/>
    </location>
</feature>
<evidence type="ECO:0000313" key="3">
    <source>
        <dbReference type="EMBL" id="GAI02906.1"/>
    </source>
</evidence>
<protein>
    <recommendedName>
        <fullName evidence="2">2-isopropylmalate synthase LeuA allosteric (dimerisation) domain-containing protein</fullName>
    </recommendedName>
</protein>
<accession>X1LAL7</accession>
<feature type="domain" description="2-isopropylmalate synthase LeuA allosteric (dimerisation)" evidence="2">
    <location>
        <begin position="2"/>
        <end position="29"/>
    </location>
</feature>
<reference evidence="3" key="1">
    <citation type="journal article" date="2014" name="Front. Microbiol.">
        <title>High frequency of phylogenetically diverse reductive dehalogenase-homologous genes in deep subseafloor sedimentary metagenomes.</title>
        <authorList>
            <person name="Kawai M."/>
            <person name="Futagami T."/>
            <person name="Toyoda A."/>
            <person name="Takaki Y."/>
            <person name="Nishi S."/>
            <person name="Hori S."/>
            <person name="Arai W."/>
            <person name="Tsubouchi T."/>
            <person name="Morono Y."/>
            <person name="Uchiyama I."/>
            <person name="Ito T."/>
            <person name="Fujiyama A."/>
            <person name="Inagaki F."/>
            <person name="Takami H."/>
        </authorList>
    </citation>
    <scope>NUCLEOTIDE SEQUENCE</scope>
    <source>
        <strain evidence="3">Expedition CK06-06</strain>
    </source>
</reference>